<dbReference type="Gene3D" id="1.10.443.10">
    <property type="entry name" value="Intergrase catalytic core"/>
    <property type="match status" value="1"/>
</dbReference>
<comment type="caution">
    <text evidence="1">The sequence shown here is derived from an EMBL/GenBank/DDBJ whole genome shotgun (WGS) entry which is preliminary data.</text>
</comment>
<reference evidence="1 2" key="1">
    <citation type="submission" date="2018-01" db="EMBL/GenBank/DDBJ databases">
        <title>Co-occurrence of chitin degradation, pigmentation and bioactivity in marine Pseudoalteromonas.</title>
        <authorList>
            <person name="Paulsen S."/>
            <person name="Gram L."/>
            <person name="Machado H."/>
        </authorList>
    </citation>
    <scope>NUCLEOTIDE SEQUENCE [LARGE SCALE GENOMIC DNA]</scope>
    <source>
        <strain evidence="1 2">S3663</strain>
    </source>
</reference>
<dbReference type="OrthoDB" id="6725579at2"/>
<gene>
    <name evidence="1" type="ORF">C1E24_13645</name>
</gene>
<dbReference type="Proteomes" id="UP000309186">
    <property type="component" value="Unassembled WGS sequence"/>
</dbReference>
<dbReference type="AlphaFoldDB" id="A0A5R9Q1Z9"/>
<organism evidence="1 2">
    <name type="scientific">Pseudoalteromonas phenolica</name>
    <dbReference type="NCBI Taxonomy" id="161398"/>
    <lineage>
        <taxon>Bacteria</taxon>
        <taxon>Pseudomonadati</taxon>
        <taxon>Pseudomonadota</taxon>
        <taxon>Gammaproteobacteria</taxon>
        <taxon>Alteromonadales</taxon>
        <taxon>Pseudoalteromonadaceae</taxon>
        <taxon>Pseudoalteromonas</taxon>
    </lineage>
</organism>
<dbReference type="RefSeq" id="WP_138482307.1">
    <property type="nucleotide sequence ID" value="NZ_PPSW01000022.1"/>
</dbReference>
<dbReference type="GO" id="GO:0006310">
    <property type="term" value="P:DNA recombination"/>
    <property type="evidence" value="ECO:0007669"/>
    <property type="project" value="InterPro"/>
</dbReference>
<name>A0A5R9Q1Z9_9GAMM</name>
<protein>
    <recommendedName>
        <fullName evidence="3">Integrase</fullName>
    </recommendedName>
</protein>
<accession>A0A5R9Q1Z9</accession>
<dbReference type="GO" id="GO:0003677">
    <property type="term" value="F:DNA binding"/>
    <property type="evidence" value="ECO:0007669"/>
    <property type="project" value="InterPro"/>
</dbReference>
<sequence length="737" mass="85384">MNSVTQLGHHRFNKQQTRLLDAVKELIEEELPTFKSMQENRTLIGGWDDFYWTYQNKNIYFTKRYDNTGELVTGKTPFEARVPMDGIWCDIAKLYTLVHIKKGKANKSVVASIAGCFWLADHFNYELDSIITLKQADIDELPSTLDKHFAKRSVFEKYKETVAFVKTFLVPKKLCPSFAPKVKMANPANKQNDVTTKEYRNRRDKKFNVDIDKYIGIAKRRFEADQTLSSEGKEPIYPKMKSGYDELRFLAIPFFMAFGLRIGEVCRLHKDCIGFDETNQRWYLRVLTEKGELASARPVPLMWQEIILESHKRILEITKPFRALAKSIEQHREQAIINVLHFSDRDEYFKSAFQQAGYEPSSYFVRSEVGKTGEIHSTGVSFNSLREKGTYSDAVVDKVSIKLFPHKNKNTQVVISKTLLSEIAIRRYNDMQKQVYESNDDGEDITEEIVSTSYAFKMPFSDFLFIAKEDTFDDGSNSHGFLPLPMRPKSFTRWLKKDTSRAKSLFQRFDVRDDDGNIVNVESHQFRHWLTDAMKRSGKNEMMIDLFMGRTAGQSRNYDHRTAKERAEEIRERYLSEDSIPDDVLGRRIKRMRENNVSLDEIEMALSHTLSVVHFTPWGTCNRDLDVSPCEKGMMCLRSNDGDACQHFGIDPNDEKAKASIINTKIHYENQLSVLLPNYQELSETLNKQEPLDQHVQYCIDTIKGCENALKAYERQSKNSGQLIDIVQVYTPEVNDE</sequence>
<dbReference type="EMBL" id="PPSW01000022">
    <property type="protein sequence ID" value="TLX46407.1"/>
    <property type="molecule type" value="Genomic_DNA"/>
</dbReference>
<dbReference type="InterPro" id="IPR013762">
    <property type="entry name" value="Integrase-like_cat_sf"/>
</dbReference>
<evidence type="ECO:0000313" key="1">
    <source>
        <dbReference type="EMBL" id="TLX46407.1"/>
    </source>
</evidence>
<dbReference type="GO" id="GO:0015074">
    <property type="term" value="P:DNA integration"/>
    <property type="evidence" value="ECO:0007669"/>
    <property type="project" value="InterPro"/>
</dbReference>
<evidence type="ECO:0008006" key="3">
    <source>
        <dbReference type="Google" id="ProtNLM"/>
    </source>
</evidence>
<evidence type="ECO:0000313" key="2">
    <source>
        <dbReference type="Proteomes" id="UP000309186"/>
    </source>
</evidence>
<proteinExistence type="predicted"/>